<dbReference type="EMBL" id="CACVAY010000034">
    <property type="protein sequence ID" value="CAA6807538.1"/>
    <property type="molecule type" value="Genomic_DNA"/>
</dbReference>
<dbReference type="InterPro" id="IPR008927">
    <property type="entry name" value="6-PGluconate_DH-like_C_sf"/>
</dbReference>
<protein>
    <submittedName>
        <fullName evidence="7">2-hydroxy-3-oxopropionate reductase (EC)</fullName>
        <ecNumber evidence="7">1.1.1.60</ecNumber>
    </submittedName>
</protein>
<dbReference type="SUPFAM" id="SSF48179">
    <property type="entry name" value="6-phosphogluconate dehydrogenase C-terminal domain-like"/>
    <property type="match status" value="1"/>
</dbReference>
<evidence type="ECO:0000259" key="5">
    <source>
        <dbReference type="Pfam" id="PF03446"/>
    </source>
</evidence>
<comment type="similarity">
    <text evidence="1">Belongs to the HIBADH-related family.</text>
</comment>
<reference evidence="7" key="1">
    <citation type="submission" date="2020-01" db="EMBL/GenBank/DDBJ databases">
        <authorList>
            <person name="Meier V. D."/>
            <person name="Meier V D."/>
        </authorList>
    </citation>
    <scope>NUCLEOTIDE SEQUENCE</scope>
    <source>
        <strain evidence="7">HLG_WM_MAG_07</strain>
    </source>
</reference>
<dbReference type="GO" id="GO:0016054">
    <property type="term" value="P:organic acid catabolic process"/>
    <property type="evidence" value="ECO:0007669"/>
    <property type="project" value="UniProtKB-ARBA"/>
</dbReference>
<organism evidence="7">
    <name type="scientific">uncultured Thiotrichaceae bacterium</name>
    <dbReference type="NCBI Taxonomy" id="298394"/>
    <lineage>
        <taxon>Bacteria</taxon>
        <taxon>Pseudomonadati</taxon>
        <taxon>Pseudomonadota</taxon>
        <taxon>Gammaproteobacteria</taxon>
        <taxon>Thiotrichales</taxon>
        <taxon>Thiotrichaceae</taxon>
        <taxon>environmental samples</taxon>
    </lineage>
</organism>
<accession>A0A6S6SX26</accession>
<dbReference type="Pfam" id="PF14833">
    <property type="entry name" value="NAD_binding_11"/>
    <property type="match status" value="1"/>
</dbReference>
<evidence type="ECO:0000259" key="6">
    <source>
        <dbReference type="Pfam" id="PF14833"/>
    </source>
</evidence>
<dbReference type="EC" id="1.1.1.60" evidence="7"/>
<dbReference type="AlphaFoldDB" id="A0A6S6SX26"/>
<dbReference type="GO" id="GO:0050661">
    <property type="term" value="F:NADP binding"/>
    <property type="evidence" value="ECO:0007669"/>
    <property type="project" value="InterPro"/>
</dbReference>
<dbReference type="SUPFAM" id="SSF51735">
    <property type="entry name" value="NAD(P)-binding Rossmann-fold domains"/>
    <property type="match status" value="1"/>
</dbReference>
<dbReference type="InterPro" id="IPR006115">
    <property type="entry name" value="6PGDH_NADP-bd"/>
</dbReference>
<dbReference type="InterPro" id="IPR013328">
    <property type="entry name" value="6PGD_dom2"/>
</dbReference>
<dbReference type="PANTHER" id="PTHR43060:SF15">
    <property type="entry name" value="3-HYDROXYISOBUTYRATE DEHYDROGENASE-LIKE 1, MITOCHONDRIAL-RELATED"/>
    <property type="match status" value="1"/>
</dbReference>
<feature type="domain" description="3-hydroxyisobutyrate dehydrogenase-like NAD-binding" evidence="6">
    <location>
        <begin position="172"/>
        <end position="292"/>
    </location>
</feature>
<proteinExistence type="inferred from homology"/>
<keyword evidence="2 7" id="KW-0560">Oxidoreductase</keyword>
<dbReference type="PROSITE" id="PS00895">
    <property type="entry name" value="3_HYDROXYISOBUT_DH"/>
    <property type="match status" value="1"/>
</dbReference>
<dbReference type="PIRSF" id="PIRSF000103">
    <property type="entry name" value="HIBADH"/>
    <property type="match status" value="1"/>
</dbReference>
<dbReference type="Pfam" id="PF03446">
    <property type="entry name" value="NAD_binding_2"/>
    <property type="match status" value="1"/>
</dbReference>
<dbReference type="GO" id="GO:0008679">
    <property type="term" value="F:2-hydroxy-3-oxopropionate reductase activity"/>
    <property type="evidence" value="ECO:0007669"/>
    <property type="project" value="UniProtKB-EC"/>
</dbReference>
<dbReference type="InterPro" id="IPR029154">
    <property type="entry name" value="HIBADH-like_NADP-bd"/>
</dbReference>
<dbReference type="GO" id="GO:0051287">
    <property type="term" value="F:NAD binding"/>
    <property type="evidence" value="ECO:0007669"/>
    <property type="project" value="InterPro"/>
</dbReference>
<dbReference type="Gene3D" id="1.10.1040.10">
    <property type="entry name" value="N-(1-d-carboxylethyl)-l-norvaline Dehydrogenase, domain 2"/>
    <property type="match status" value="1"/>
</dbReference>
<gene>
    <name evidence="7" type="ORF">HELGO_WM12569</name>
</gene>
<feature type="domain" description="6-phosphogluconate dehydrogenase NADP-binding" evidence="5">
    <location>
        <begin position="6"/>
        <end position="169"/>
    </location>
</feature>
<sequence>MNTKPTIGFIGLGLMGTPMSQRLLKAGYALHIWNRTPHKCQPLIENGAIQAASMAELVKAVDIVMLCVSNTEAVEAIIYGNNTQQEGVIDHLHPQQIIIDFSSISPEATTSLAKAVEARGAAWIDSPVSGGVAGAEQGTLAIMCGGDKESIDSIRLILEPLSQRVTRMGPVGSGQTTKLCNQMMVSCNVLVMAEALAMAEKGGVDATQIPKALKGGFADSIPLQLTGSRMADKDFEEIKWHIKTLLKDLDMVTDFSKTMSSATPMAGLAAQLMRLHASQGYADQDPATLIKQYQDTSL</sequence>
<name>A0A6S6SX26_9GAMM</name>
<evidence type="ECO:0000256" key="1">
    <source>
        <dbReference type="ARBA" id="ARBA00009080"/>
    </source>
</evidence>
<dbReference type="InterPro" id="IPR036291">
    <property type="entry name" value="NAD(P)-bd_dom_sf"/>
</dbReference>
<evidence type="ECO:0000256" key="3">
    <source>
        <dbReference type="ARBA" id="ARBA00023027"/>
    </source>
</evidence>
<dbReference type="Gene3D" id="3.40.50.720">
    <property type="entry name" value="NAD(P)-binding Rossmann-like Domain"/>
    <property type="match status" value="1"/>
</dbReference>
<evidence type="ECO:0000313" key="7">
    <source>
        <dbReference type="EMBL" id="CAA6807538.1"/>
    </source>
</evidence>
<keyword evidence="3" id="KW-0520">NAD</keyword>
<dbReference type="PANTHER" id="PTHR43060">
    <property type="entry name" value="3-HYDROXYISOBUTYRATE DEHYDROGENASE-LIKE 1, MITOCHONDRIAL-RELATED"/>
    <property type="match status" value="1"/>
</dbReference>
<evidence type="ECO:0000256" key="4">
    <source>
        <dbReference type="PIRSR" id="PIRSR000103-1"/>
    </source>
</evidence>
<feature type="active site" evidence="4">
    <location>
        <position position="178"/>
    </location>
</feature>
<evidence type="ECO:0000256" key="2">
    <source>
        <dbReference type="ARBA" id="ARBA00023002"/>
    </source>
</evidence>
<dbReference type="InterPro" id="IPR002204">
    <property type="entry name" value="3-OH-isobutyrate_DH-rel_CS"/>
</dbReference>
<dbReference type="InterPro" id="IPR015815">
    <property type="entry name" value="HIBADH-related"/>
</dbReference>